<dbReference type="InterPro" id="IPR050950">
    <property type="entry name" value="HTH-type_LysR_regulators"/>
</dbReference>
<dbReference type="SUPFAM" id="SSF46785">
    <property type="entry name" value="Winged helix' DNA-binding domain"/>
    <property type="match status" value="1"/>
</dbReference>
<keyword evidence="7" id="KW-1185">Reference proteome</keyword>
<evidence type="ECO:0000256" key="1">
    <source>
        <dbReference type="ARBA" id="ARBA00009437"/>
    </source>
</evidence>
<dbReference type="CDD" id="cd08438">
    <property type="entry name" value="PBP2_CidR"/>
    <property type="match status" value="1"/>
</dbReference>
<comment type="similarity">
    <text evidence="1">Belongs to the LysR transcriptional regulatory family.</text>
</comment>
<comment type="caution">
    <text evidence="6">The sequence shown here is derived from an EMBL/GenBank/DDBJ whole genome shotgun (WGS) entry which is preliminary data.</text>
</comment>
<dbReference type="PROSITE" id="PS50931">
    <property type="entry name" value="HTH_LYSR"/>
    <property type="match status" value="1"/>
</dbReference>
<evidence type="ECO:0000259" key="5">
    <source>
        <dbReference type="PROSITE" id="PS50931"/>
    </source>
</evidence>
<gene>
    <name evidence="6" type="ORF">I2F25_12405</name>
</gene>
<dbReference type="Pfam" id="PF03466">
    <property type="entry name" value="LysR_substrate"/>
    <property type="match status" value="1"/>
</dbReference>
<reference evidence="6 7" key="1">
    <citation type="submission" date="2019-08" db="EMBL/GenBank/DDBJ databases">
        <title>Five species of Acinetobacter isolated from floral nectar and animal pollinators.</title>
        <authorList>
            <person name="Hendry T.A."/>
        </authorList>
    </citation>
    <scope>NUCLEOTIDE SEQUENCE [LARGE SCALE GENOMIC DNA]</scope>
    <source>
        <strain evidence="6 7">MD18.27</strain>
    </source>
</reference>
<dbReference type="Proteomes" id="UP001339883">
    <property type="component" value="Unassembled WGS sequence"/>
</dbReference>
<feature type="domain" description="HTH lysR-type" evidence="5">
    <location>
        <begin position="2"/>
        <end position="63"/>
    </location>
</feature>
<dbReference type="PANTHER" id="PTHR30419:SF8">
    <property type="entry name" value="NITROGEN ASSIMILATION TRANSCRIPTIONAL ACTIVATOR-RELATED"/>
    <property type="match status" value="1"/>
</dbReference>
<dbReference type="Pfam" id="PF00126">
    <property type="entry name" value="HTH_1"/>
    <property type="match status" value="1"/>
</dbReference>
<evidence type="ECO:0000256" key="2">
    <source>
        <dbReference type="ARBA" id="ARBA00023015"/>
    </source>
</evidence>
<dbReference type="InterPro" id="IPR005119">
    <property type="entry name" value="LysR_subst-bd"/>
</dbReference>
<dbReference type="InterPro" id="IPR036390">
    <property type="entry name" value="WH_DNA-bd_sf"/>
</dbReference>
<evidence type="ECO:0000313" key="6">
    <source>
        <dbReference type="EMBL" id="MEB5477830.1"/>
    </source>
</evidence>
<dbReference type="EMBL" id="VTDN01000016">
    <property type="protein sequence ID" value="MEB5477830.1"/>
    <property type="molecule type" value="Genomic_DNA"/>
</dbReference>
<keyword evidence="2" id="KW-0805">Transcription regulation</keyword>
<dbReference type="InterPro" id="IPR036388">
    <property type="entry name" value="WH-like_DNA-bd_sf"/>
</dbReference>
<dbReference type="InterPro" id="IPR000847">
    <property type="entry name" value="LysR_HTH_N"/>
</dbReference>
<accession>A0ABU6DVH1</accession>
<dbReference type="Gene3D" id="3.40.190.290">
    <property type="match status" value="1"/>
</dbReference>
<evidence type="ECO:0000313" key="7">
    <source>
        <dbReference type="Proteomes" id="UP001339883"/>
    </source>
</evidence>
<name>A0ABU6DVH1_9GAMM</name>
<proteinExistence type="inferred from homology"/>
<evidence type="ECO:0000256" key="4">
    <source>
        <dbReference type="ARBA" id="ARBA00023163"/>
    </source>
</evidence>
<keyword evidence="3" id="KW-0238">DNA-binding</keyword>
<dbReference type="SUPFAM" id="SSF53850">
    <property type="entry name" value="Periplasmic binding protein-like II"/>
    <property type="match status" value="1"/>
</dbReference>
<evidence type="ECO:0000256" key="3">
    <source>
        <dbReference type="ARBA" id="ARBA00023125"/>
    </source>
</evidence>
<dbReference type="PRINTS" id="PR00039">
    <property type="entry name" value="HTHLYSR"/>
</dbReference>
<dbReference type="Gene3D" id="1.10.10.10">
    <property type="entry name" value="Winged helix-like DNA-binding domain superfamily/Winged helix DNA-binding domain"/>
    <property type="match status" value="1"/>
</dbReference>
<keyword evidence="4" id="KW-0804">Transcription</keyword>
<organism evidence="6 7">
    <name type="scientific">Acinetobacter pollinis</name>
    <dbReference type="NCBI Taxonomy" id="2605270"/>
    <lineage>
        <taxon>Bacteria</taxon>
        <taxon>Pseudomonadati</taxon>
        <taxon>Pseudomonadota</taxon>
        <taxon>Gammaproteobacteria</taxon>
        <taxon>Moraxellales</taxon>
        <taxon>Moraxellaceae</taxon>
        <taxon>Acinetobacter</taxon>
    </lineage>
</organism>
<sequence length="295" mass="34193">MVSLKLLQSFVTLVKTKSFTRTAETLHITQPTVSKNIDQLENELHVTLFVKAELAKKRTIKLTEIGQRVYIHAIKILNNQQDLLIDIQNYRDLKVGTLRMGVPPLGAQLLTSTLFDFHQKWSNIELSFLEVGSKGIEQALINHQLDVGVLLAPIDEEKFYKMEICNYPLMVVVRSDSEWAKKSIISLEELKYQSFLLFQENFSLNQRILDACKLHDFVPNIVCRSSQWNLLADMVFARMGITLLPKYYTDLLDHRFSAIPLHRPNIEWHLVMAWRKDILPSPAVNAWLESMRQNF</sequence>
<protein>
    <submittedName>
        <fullName evidence="6">LysR family transcriptional regulator</fullName>
    </submittedName>
</protein>
<dbReference type="RefSeq" id="WP_325776208.1">
    <property type="nucleotide sequence ID" value="NZ_VTDN01000016.1"/>
</dbReference>
<dbReference type="PANTHER" id="PTHR30419">
    <property type="entry name" value="HTH-TYPE TRANSCRIPTIONAL REGULATOR YBHD"/>
    <property type="match status" value="1"/>
</dbReference>